<gene>
    <name evidence="2" type="ORF">CTI12_AA207190</name>
</gene>
<evidence type="ECO:0000313" key="2">
    <source>
        <dbReference type="EMBL" id="PWA64401.1"/>
    </source>
</evidence>
<reference evidence="2 3" key="1">
    <citation type="journal article" date="2018" name="Mol. Plant">
        <title>The genome of Artemisia annua provides insight into the evolution of Asteraceae family and artemisinin biosynthesis.</title>
        <authorList>
            <person name="Shen Q."/>
            <person name="Zhang L."/>
            <person name="Liao Z."/>
            <person name="Wang S."/>
            <person name="Yan T."/>
            <person name="Shi P."/>
            <person name="Liu M."/>
            <person name="Fu X."/>
            <person name="Pan Q."/>
            <person name="Wang Y."/>
            <person name="Lv Z."/>
            <person name="Lu X."/>
            <person name="Zhang F."/>
            <person name="Jiang W."/>
            <person name="Ma Y."/>
            <person name="Chen M."/>
            <person name="Hao X."/>
            <person name="Li L."/>
            <person name="Tang Y."/>
            <person name="Lv G."/>
            <person name="Zhou Y."/>
            <person name="Sun X."/>
            <person name="Brodelius P.E."/>
            <person name="Rose J.K.C."/>
            <person name="Tang K."/>
        </authorList>
    </citation>
    <scope>NUCLEOTIDE SEQUENCE [LARGE SCALE GENOMIC DNA]</scope>
    <source>
        <strain evidence="3">cv. Huhao1</strain>
        <tissue evidence="2">Leaf</tissue>
    </source>
</reference>
<dbReference type="PANTHER" id="PTHR31482">
    <property type="entry name" value="ESTS AU081301(E20138)"/>
    <property type="match status" value="1"/>
</dbReference>
<protein>
    <submittedName>
        <fullName evidence="2">F-box domain-containing protein</fullName>
    </submittedName>
</protein>
<organism evidence="2 3">
    <name type="scientific">Artemisia annua</name>
    <name type="common">Sweet wormwood</name>
    <dbReference type="NCBI Taxonomy" id="35608"/>
    <lineage>
        <taxon>Eukaryota</taxon>
        <taxon>Viridiplantae</taxon>
        <taxon>Streptophyta</taxon>
        <taxon>Embryophyta</taxon>
        <taxon>Tracheophyta</taxon>
        <taxon>Spermatophyta</taxon>
        <taxon>Magnoliopsida</taxon>
        <taxon>eudicotyledons</taxon>
        <taxon>Gunneridae</taxon>
        <taxon>Pentapetalae</taxon>
        <taxon>asterids</taxon>
        <taxon>campanulids</taxon>
        <taxon>Asterales</taxon>
        <taxon>Asteraceae</taxon>
        <taxon>Asteroideae</taxon>
        <taxon>Anthemideae</taxon>
        <taxon>Artemisiinae</taxon>
        <taxon>Artemisia</taxon>
    </lineage>
</organism>
<proteinExistence type="predicted"/>
<dbReference type="SUPFAM" id="SSF81383">
    <property type="entry name" value="F-box domain"/>
    <property type="match status" value="1"/>
</dbReference>
<dbReference type="InterPro" id="IPR001810">
    <property type="entry name" value="F-box_dom"/>
</dbReference>
<dbReference type="AlphaFoldDB" id="A0A2U1MT09"/>
<evidence type="ECO:0000313" key="3">
    <source>
        <dbReference type="Proteomes" id="UP000245207"/>
    </source>
</evidence>
<evidence type="ECO:0000259" key="1">
    <source>
        <dbReference type="PROSITE" id="PS50181"/>
    </source>
</evidence>
<dbReference type="EMBL" id="PKPP01004429">
    <property type="protein sequence ID" value="PWA64401.1"/>
    <property type="molecule type" value="Genomic_DNA"/>
</dbReference>
<sequence>MLIYLVTFISFILFFICSLPLKQLQPWANEMGLLSFYFSEEVLGKLLKNAFSISFYSKISSKAKKRCFSNMETNNTKSVETNASMESRLLDLPDLAIETILEKLEPTDLCTMACVSNYFRNICLSDYLWRRHMTQKWGRIIGLDAQKEWKLHVASQKERLSSFEDGRERRGIFKVYLSKLWSVVMLKSSYNEGRKSSQPQDSFLIVSFYRSLETGKFCFPAQVFNRENGHVGFIMSCYDAELSYDCHTDTFEARYPPHGSKDIPAENGVTWERLREAPVDKLPHDLHISDCLDDLRPRDHIEIQWRRNKHFPYGWWYGVIGHLESCDGNVTFCRCHESDTVVLEFKQYAPGSRWRRMTINRRDHREEGNEIEGFYAGIRKLYNKDEISMWQQFWPTDILE</sequence>
<dbReference type="Gene3D" id="1.20.1280.50">
    <property type="match status" value="1"/>
</dbReference>
<dbReference type="PANTHER" id="PTHR31482:SF15">
    <property type="entry name" value="F-BOX DOMAIN-CONTAINING PROTEIN"/>
    <property type="match status" value="1"/>
</dbReference>
<name>A0A2U1MT09_ARTAN</name>
<dbReference type="SMART" id="SM00256">
    <property type="entry name" value="FBOX"/>
    <property type="match status" value="1"/>
</dbReference>
<comment type="caution">
    <text evidence="2">The sequence shown here is derived from an EMBL/GenBank/DDBJ whole genome shotgun (WGS) entry which is preliminary data.</text>
</comment>
<dbReference type="Proteomes" id="UP000245207">
    <property type="component" value="Unassembled WGS sequence"/>
</dbReference>
<feature type="domain" description="F-box" evidence="1">
    <location>
        <begin position="86"/>
        <end position="132"/>
    </location>
</feature>
<dbReference type="STRING" id="35608.A0A2U1MT09"/>
<dbReference type="InterPro" id="IPR036047">
    <property type="entry name" value="F-box-like_dom_sf"/>
</dbReference>
<dbReference type="OrthoDB" id="512036at2759"/>
<dbReference type="Pfam" id="PF00646">
    <property type="entry name" value="F-box"/>
    <property type="match status" value="1"/>
</dbReference>
<dbReference type="PROSITE" id="PS50181">
    <property type="entry name" value="FBOX"/>
    <property type="match status" value="1"/>
</dbReference>
<keyword evidence="3" id="KW-1185">Reference proteome</keyword>
<accession>A0A2U1MT09</accession>